<reference evidence="1 2" key="1">
    <citation type="submission" date="2016-04" db="EMBL/GenBank/DDBJ databases">
        <title>ATOL: Assembling a taxonomically balanced genome-scale reconstruction of the evolutionary history of the Enterobacteriaceae.</title>
        <authorList>
            <person name="Plunkett G.III."/>
            <person name="Neeno-Eckwall E.C."/>
            <person name="Glasner J.D."/>
            <person name="Perna N.T."/>
        </authorList>
    </citation>
    <scope>NUCLEOTIDE SEQUENCE [LARGE SCALE GENOMIC DNA]</scope>
    <source>
        <strain evidence="1 2">ATCC 700826</strain>
    </source>
</reference>
<sequence>MNVDNMKIMPQGMSSVLQKKISEIVLFINRDSVLSIVNSSNKFLDVKCSTGEYISEVEGSIYMDERDKIAYLKKEKYTSDSYFIDTNEKINFSENEMITDEVMVNKSIMNELIDDEDAMNYDNKSIIDDEGKMNSDNKERLKEIYTSQIDKYFSFIQLTNEDERIISSKIQFLLQKEIVFLEGFIEIEILNIKMKMVEKLSELVENCNFKEELLQKTKGMTLKDLLFRKDKENYYLTNIFSETLKKYYKYINRSKLYDIKRNKDASNSIISLVLAKYDKEGVI</sequence>
<comment type="caution">
    <text evidence="1">The sequence shown here is derived from an EMBL/GenBank/DDBJ whole genome shotgun (WGS) entry which is preliminary data.</text>
</comment>
<gene>
    <name evidence="1" type="ORF">M997_1076</name>
</gene>
<organism evidence="1 2">
    <name type="scientific">Proteus hauseri ATCC 700826</name>
    <dbReference type="NCBI Taxonomy" id="1354271"/>
    <lineage>
        <taxon>Bacteria</taxon>
        <taxon>Pseudomonadati</taxon>
        <taxon>Pseudomonadota</taxon>
        <taxon>Gammaproteobacteria</taxon>
        <taxon>Enterobacterales</taxon>
        <taxon>Morganellaceae</taxon>
        <taxon>Proteus</taxon>
    </lineage>
</organism>
<evidence type="ECO:0000313" key="1">
    <source>
        <dbReference type="EMBL" id="OAT48614.1"/>
    </source>
</evidence>
<dbReference type="RefSeq" id="WP_064719086.1">
    <property type="nucleotide sequence ID" value="NZ_LXEV01000016.1"/>
</dbReference>
<proteinExistence type="predicted"/>
<keyword evidence="2" id="KW-1185">Reference proteome</keyword>
<dbReference type="Proteomes" id="UP000078250">
    <property type="component" value="Unassembled WGS sequence"/>
</dbReference>
<accession>A0AAJ3LUI2</accession>
<dbReference type="AlphaFoldDB" id="A0AAJ3LUI2"/>
<protein>
    <submittedName>
        <fullName evidence="1">Uncharacterized protein</fullName>
    </submittedName>
</protein>
<evidence type="ECO:0000313" key="2">
    <source>
        <dbReference type="Proteomes" id="UP000078250"/>
    </source>
</evidence>
<dbReference type="EMBL" id="LXEV01000016">
    <property type="protein sequence ID" value="OAT48614.1"/>
    <property type="molecule type" value="Genomic_DNA"/>
</dbReference>
<name>A0AAJ3LUI2_PROHU</name>